<gene>
    <name evidence="1" type="ORF">L207DRAFT_79941</name>
</gene>
<keyword evidence="2" id="KW-1185">Reference proteome</keyword>
<dbReference type="SUPFAM" id="SSF52047">
    <property type="entry name" value="RNI-like"/>
    <property type="match status" value="1"/>
</dbReference>
<reference evidence="1 2" key="1">
    <citation type="submission" date="2016-04" db="EMBL/GenBank/DDBJ databases">
        <title>A degradative enzymes factory behind the ericoid mycorrhizal symbiosis.</title>
        <authorList>
            <consortium name="DOE Joint Genome Institute"/>
            <person name="Martino E."/>
            <person name="Morin E."/>
            <person name="Grelet G."/>
            <person name="Kuo A."/>
            <person name="Kohler A."/>
            <person name="Daghino S."/>
            <person name="Barry K."/>
            <person name="Choi C."/>
            <person name="Cichocki N."/>
            <person name="Clum A."/>
            <person name="Copeland A."/>
            <person name="Hainaut M."/>
            <person name="Haridas S."/>
            <person name="Labutti K."/>
            <person name="Lindquist E."/>
            <person name="Lipzen A."/>
            <person name="Khouja H.-R."/>
            <person name="Murat C."/>
            <person name="Ohm R."/>
            <person name="Olson A."/>
            <person name="Spatafora J."/>
            <person name="Veneault-Fourrey C."/>
            <person name="Henrissat B."/>
            <person name="Grigoriev I."/>
            <person name="Martin F."/>
            <person name="Perotto S."/>
        </authorList>
    </citation>
    <scope>NUCLEOTIDE SEQUENCE [LARGE SCALE GENOMIC DNA]</scope>
    <source>
        <strain evidence="1 2">F</strain>
    </source>
</reference>
<dbReference type="Proteomes" id="UP000235786">
    <property type="component" value="Unassembled WGS sequence"/>
</dbReference>
<evidence type="ECO:0000313" key="1">
    <source>
        <dbReference type="EMBL" id="PMD37637.1"/>
    </source>
</evidence>
<dbReference type="Gene3D" id="3.80.10.10">
    <property type="entry name" value="Ribonuclease Inhibitor"/>
    <property type="match status" value="1"/>
</dbReference>
<evidence type="ECO:0008006" key="3">
    <source>
        <dbReference type="Google" id="ProtNLM"/>
    </source>
</evidence>
<dbReference type="InterPro" id="IPR032675">
    <property type="entry name" value="LRR_dom_sf"/>
</dbReference>
<dbReference type="AlphaFoldDB" id="A0A2J6RGJ3"/>
<evidence type="ECO:0000313" key="2">
    <source>
        <dbReference type="Proteomes" id="UP000235786"/>
    </source>
</evidence>
<dbReference type="EMBL" id="KZ613949">
    <property type="protein sequence ID" value="PMD37637.1"/>
    <property type="molecule type" value="Genomic_DNA"/>
</dbReference>
<organism evidence="1 2">
    <name type="scientific">Hyaloscypha variabilis (strain UAMH 11265 / GT02V1 / F)</name>
    <name type="common">Meliniomyces variabilis</name>
    <dbReference type="NCBI Taxonomy" id="1149755"/>
    <lineage>
        <taxon>Eukaryota</taxon>
        <taxon>Fungi</taxon>
        <taxon>Dikarya</taxon>
        <taxon>Ascomycota</taxon>
        <taxon>Pezizomycotina</taxon>
        <taxon>Leotiomycetes</taxon>
        <taxon>Helotiales</taxon>
        <taxon>Hyaloscyphaceae</taxon>
        <taxon>Hyaloscypha</taxon>
        <taxon>Hyaloscypha variabilis</taxon>
    </lineage>
</organism>
<accession>A0A2J6RGJ3</accession>
<protein>
    <recommendedName>
        <fullName evidence="3">F-box domain-containing protein</fullName>
    </recommendedName>
</protein>
<dbReference type="OrthoDB" id="1720422at2759"/>
<name>A0A2J6RGJ3_HYAVF</name>
<proteinExistence type="predicted"/>
<sequence length="227" mass="26732">MGGSNKSYRIQFAENFIWRGWLSKEDFDALREMLHTYRTITLHALNIDLLDLWDAQWNWFANDCDQQIWIKDHNFFGEIVLGLAPGSTQVLFLSIKSLSFSSVQFQDASLEISHALDISRLQHLNLRNCHHTWPLFRKIVESAKPLNLRSLELVIPHHSDDSYAKEVDKDWIEPFLSSFEDLNSLNLLVLNEEGPKTISRYWPSIFHHQETLARLVYHEIHTKFWVD</sequence>